<evidence type="ECO:0000313" key="3">
    <source>
        <dbReference type="Proteomes" id="UP000252107"/>
    </source>
</evidence>
<evidence type="ECO:0000256" key="1">
    <source>
        <dbReference type="SAM" id="MobiDB-lite"/>
    </source>
</evidence>
<accession>A0A367S0P6</accession>
<name>A0A367S0P6_9NOSO</name>
<reference evidence="2" key="1">
    <citation type="submission" date="2016-04" db="EMBL/GenBank/DDBJ databases">
        <authorList>
            <person name="Tabuchi Yagui T.R."/>
        </authorList>
    </citation>
    <scope>NUCLEOTIDE SEQUENCE [LARGE SCALE GENOMIC DNA]</scope>
    <source>
        <strain evidence="2">NIES-26</strain>
    </source>
</reference>
<dbReference type="AlphaFoldDB" id="A0A367S0P6"/>
<sequence length="64" mass="6729">MSLESTNSSKELQLHTLEEIEQNLDTENQGNDLMSPISANGLMSPISANGLMGPISANGLMGPV</sequence>
<proteinExistence type="predicted"/>
<keyword evidence="3" id="KW-1185">Reference proteome</keyword>
<dbReference type="EMBL" id="LXQD01000008">
    <property type="protein sequence ID" value="RCJ42388.1"/>
    <property type="molecule type" value="Genomic_DNA"/>
</dbReference>
<comment type="caution">
    <text evidence="2">The sequence shown here is derived from an EMBL/GenBank/DDBJ whole genome shotgun (WGS) entry which is preliminary data.</text>
</comment>
<feature type="region of interest" description="Disordered" evidence="1">
    <location>
        <begin position="1"/>
        <end position="36"/>
    </location>
</feature>
<organism evidence="2 3">
    <name type="scientific">Nostoc minutum NIES-26</name>
    <dbReference type="NCBI Taxonomy" id="1844469"/>
    <lineage>
        <taxon>Bacteria</taxon>
        <taxon>Bacillati</taxon>
        <taxon>Cyanobacteriota</taxon>
        <taxon>Cyanophyceae</taxon>
        <taxon>Nostocales</taxon>
        <taxon>Nostocaceae</taxon>
        <taxon>Nostoc</taxon>
    </lineage>
</organism>
<evidence type="ECO:0000313" key="2">
    <source>
        <dbReference type="EMBL" id="RCJ42388.1"/>
    </source>
</evidence>
<feature type="compositionally biased region" description="Polar residues" evidence="1">
    <location>
        <begin position="1"/>
        <end position="11"/>
    </location>
</feature>
<dbReference type="Proteomes" id="UP000252107">
    <property type="component" value="Unassembled WGS sequence"/>
</dbReference>
<gene>
    <name evidence="2" type="ORF">A6770_35060</name>
</gene>
<protein>
    <submittedName>
        <fullName evidence="2">Uncharacterized protein</fullName>
    </submittedName>
</protein>